<dbReference type="EMBL" id="MIYU01000017">
    <property type="protein sequence ID" value="OIR15194.1"/>
    <property type="molecule type" value="Genomic_DNA"/>
</dbReference>
<sequence length="478" mass="53570">MIYKILNLMIREEVRLNTSFTNRKGFYAFPVLIALAGFLGLLTSDSLIGDTDSNEMLRGIHIGLLFYGLFAGSLAFFGNDFLERIIGSYALIIGLSNTQPLSHRKALSIYFAKEIVFYSFLTFIPLGLGMLLGSVFTDHNPVSLLHFLFSIFLSFTLGLSLSFLLSSLYRITIKAAVIAGCSGFIILAFSLSENINSPAQDWYGGAGIIYLLLAISLPLILSTISSLLIGNFYEPTEPKIQGFQNRFLQILESYNKHSRLVIPAIAAKERIDLMRSKTGVKMFFSFVVPLSVLTLVNWFLDEGITIELEFNTLFYGTMVGFFGTMIYSWLNSMDNPGFYSTLPVTVPDVIRARLLLFVWTTWWIPLIFISIIAALSGELRLLPLGILVMIVVGLYIVNYTAWTTGLRTNSALFDAIVFIKFFFVSVPPMVLMTILSLSLHHSPSIILIAVSFLCLILLILSLLFNSRIEIKWVHETFD</sequence>
<reference evidence="2 3" key="1">
    <citation type="submission" date="2016-08" db="EMBL/GenBank/DDBJ databases">
        <title>New Insights into Marine Group III Euryarchaeota, from dark to light.</title>
        <authorList>
            <person name="Haro-Moreno J.M."/>
            <person name="Rodriguez-Valera F."/>
            <person name="Lopez-Garcia P."/>
            <person name="Moreira D."/>
            <person name="Martin-Cuadrado A.B."/>
        </authorList>
    </citation>
    <scope>NUCLEOTIDE SEQUENCE [LARGE SCALE GENOMIC DNA]</scope>
    <source>
        <strain evidence="2">CG-Bathy1</strain>
    </source>
</reference>
<feature type="transmembrane region" description="Helical" evidence="1">
    <location>
        <begin position="411"/>
        <end position="439"/>
    </location>
</feature>
<feature type="transmembrane region" description="Helical" evidence="1">
    <location>
        <begin position="25"/>
        <end position="44"/>
    </location>
</feature>
<feature type="transmembrane region" description="Helical" evidence="1">
    <location>
        <begin position="445"/>
        <end position="464"/>
    </location>
</feature>
<feature type="transmembrane region" description="Helical" evidence="1">
    <location>
        <begin position="56"/>
        <end position="77"/>
    </location>
</feature>
<feature type="transmembrane region" description="Helical" evidence="1">
    <location>
        <begin position="312"/>
        <end position="330"/>
    </location>
</feature>
<evidence type="ECO:0000313" key="2">
    <source>
        <dbReference type="EMBL" id="OIR15194.1"/>
    </source>
</evidence>
<feature type="transmembrane region" description="Helical" evidence="1">
    <location>
        <begin position="142"/>
        <end position="164"/>
    </location>
</feature>
<gene>
    <name evidence="2" type="ORF">BEU04_02410</name>
</gene>
<feature type="transmembrane region" description="Helical" evidence="1">
    <location>
        <begin position="115"/>
        <end position="136"/>
    </location>
</feature>
<feature type="transmembrane region" description="Helical" evidence="1">
    <location>
        <begin position="354"/>
        <end position="375"/>
    </location>
</feature>
<keyword evidence="1" id="KW-1133">Transmembrane helix</keyword>
<dbReference type="AlphaFoldDB" id="A0A1J5T2V4"/>
<keyword evidence="1" id="KW-0472">Membrane</keyword>
<dbReference type="Proteomes" id="UP000183815">
    <property type="component" value="Unassembled WGS sequence"/>
</dbReference>
<comment type="caution">
    <text evidence="2">The sequence shown here is derived from an EMBL/GenBank/DDBJ whole genome shotgun (WGS) entry which is preliminary data.</text>
</comment>
<evidence type="ECO:0000256" key="1">
    <source>
        <dbReference type="SAM" id="Phobius"/>
    </source>
</evidence>
<name>A0A1J5T2V4_9ARCH</name>
<accession>A0A1J5T2V4</accession>
<keyword evidence="1" id="KW-0812">Transmembrane</keyword>
<feature type="transmembrane region" description="Helical" evidence="1">
    <location>
        <begin position="280"/>
        <end position="300"/>
    </location>
</feature>
<evidence type="ECO:0000313" key="3">
    <source>
        <dbReference type="Proteomes" id="UP000183815"/>
    </source>
</evidence>
<protein>
    <submittedName>
        <fullName evidence="2">Uncharacterized protein</fullName>
    </submittedName>
</protein>
<feature type="transmembrane region" description="Helical" evidence="1">
    <location>
        <begin position="171"/>
        <end position="191"/>
    </location>
</feature>
<feature type="transmembrane region" description="Helical" evidence="1">
    <location>
        <begin position="381"/>
        <end position="399"/>
    </location>
</feature>
<feature type="transmembrane region" description="Helical" evidence="1">
    <location>
        <begin position="203"/>
        <end position="229"/>
    </location>
</feature>
<proteinExistence type="predicted"/>
<organism evidence="2 3">
    <name type="scientific">Marine Group III euryarchaeote CG-Bathy1</name>
    <dbReference type="NCBI Taxonomy" id="1889001"/>
    <lineage>
        <taxon>Archaea</taxon>
        <taxon>Methanobacteriati</taxon>
        <taxon>Thermoplasmatota</taxon>
        <taxon>Thermoplasmata</taxon>
        <taxon>Candidatus Thermoprofundales</taxon>
    </lineage>
</organism>